<organism evidence="2 3">
    <name type="scientific">Caerostris extrusa</name>
    <name type="common">Bark spider</name>
    <name type="synonym">Caerostris bankana</name>
    <dbReference type="NCBI Taxonomy" id="172846"/>
    <lineage>
        <taxon>Eukaryota</taxon>
        <taxon>Metazoa</taxon>
        <taxon>Ecdysozoa</taxon>
        <taxon>Arthropoda</taxon>
        <taxon>Chelicerata</taxon>
        <taxon>Arachnida</taxon>
        <taxon>Araneae</taxon>
        <taxon>Araneomorphae</taxon>
        <taxon>Entelegynae</taxon>
        <taxon>Araneoidea</taxon>
        <taxon>Araneidae</taxon>
        <taxon>Caerostris</taxon>
    </lineage>
</organism>
<dbReference type="AlphaFoldDB" id="A0AAV4W4Y2"/>
<comment type="caution">
    <text evidence="2">The sequence shown here is derived from an EMBL/GenBank/DDBJ whole genome shotgun (WGS) entry which is preliminary data.</text>
</comment>
<name>A0AAV4W4Y2_CAEEX</name>
<dbReference type="EMBL" id="BPLR01015560">
    <property type="protein sequence ID" value="GIY76981.1"/>
    <property type="molecule type" value="Genomic_DNA"/>
</dbReference>
<keyword evidence="3" id="KW-1185">Reference proteome</keyword>
<feature type="region of interest" description="Disordered" evidence="1">
    <location>
        <begin position="1"/>
        <end position="30"/>
    </location>
</feature>
<evidence type="ECO:0000256" key="1">
    <source>
        <dbReference type="SAM" id="MobiDB-lite"/>
    </source>
</evidence>
<accession>A0AAV4W4Y2</accession>
<feature type="compositionally biased region" description="Low complexity" evidence="1">
    <location>
        <begin position="10"/>
        <end position="22"/>
    </location>
</feature>
<gene>
    <name evidence="2" type="ORF">CEXT_661281</name>
</gene>
<evidence type="ECO:0000313" key="2">
    <source>
        <dbReference type="EMBL" id="GIY76981.1"/>
    </source>
</evidence>
<proteinExistence type="predicted"/>
<evidence type="ECO:0000313" key="3">
    <source>
        <dbReference type="Proteomes" id="UP001054945"/>
    </source>
</evidence>
<sequence length="152" mass="16757">MSSIPHNLKSISSRPAPSPSSANRETDGGYGLQTKTFSTQCMLAGMSLKCPPHFTCLIRTPTSFNQNSSRGTSKSNFNGEPDGRVASALYHRFWVRVPVCRTTDQFQPASMNTPFMNNDLNRKSTHIIESYITGGWDGVSVDRPPICGVHLY</sequence>
<dbReference type="Proteomes" id="UP001054945">
    <property type="component" value="Unassembled WGS sequence"/>
</dbReference>
<reference evidence="2 3" key="1">
    <citation type="submission" date="2021-06" db="EMBL/GenBank/DDBJ databases">
        <title>Caerostris extrusa draft genome.</title>
        <authorList>
            <person name="Kono N."/>
            <person name="Arakawa K."/>
        </authorList>
    </citation>
    <scope>NUCLEOTIDE SEQUENCE [LARGE SCALE GENOMIC DNA]</scope>
</reference>
<protein>
    <submittedName>
        <fullName evidence="2">Uncharacterized protein</fullName>
    </submittedName>
</protein>